<evidence type="ECO:0000259" key="1">
    <source>
        <dbReference type="Pfam" id="PF00149"/>
    </source>
</evidence>
<protein>
    <recommendedName>
        <fullName evidence="1">Calcineurin-like phosphoesterase domain-containing protein</fullName>
    </recommendedName>
</protein>
<dbReference type="InterPro" id="IPR029052">
    <property type="entry name" value="Metallo-depent_PP-like"/>
</dbReference>
<comment type="caution">
    <text evidence="2">The sequence shown here is derived from an EMBL/GenBank/DDBJ whole genome shotgun (WGS) entry which is preliminary data.</text>
</comment>
<dbReference type="SUPFAM" id="SSF56300">
    <property type="entry name" value="Metallo-dependent phosphatases"/>
    <property type="match status" value="1"/>
</dbReference>
<reference evidence="2" key="1">
    <citation type="submission" date="2020-10" db="EMBL/GenBank/DDBJ databases">
        <title>Connecting structure to function with the recovery of over 1000 high-quality activated sludge metagenome-assembled genomes encoding full-length rRNA genes using long-read sequencing.</title>
        <authorList>
            <person name="Singleton C.M."/>
            <person name="Petriglieri F."/>
            <person name="Kristensen J.M."/>
            <person name="Kirkegaard R.H."/>
            <person name="Michaelsen T.Y."/>
            <person name="Andersen M.H."/>
            <person name="Karst S.M."/>
            <person name="Dueholm M.S."/>
            <person name="Nielsen P.H."/>
            <person name="Albertsen M."/>
        </authorList>
    </citation>
    <scope>NUCLEOTIDE SEQUENCE</scope>
    <source>
        <strain evidence="2">EsbW_18-Q3-R4-48_MAXAC.044</strain>
    </source>
</reference>
<accession>A0A9D7I963</accession>
<feature type="domain" description="Calcineurin-like phosphoesterase" evidence="1">
    <location>
        <begin position="22"/>
        <end position="249"/>
    </location>
</feature>
<dbReference type="Gene3D" id="3.60.21.10">
    <property type="match status" value="1"/>
</dbReference>
<name>A0A9D7I963_9RHOO</name>
<sequence length="305" mass="34694">MRNLLAALGVLMAFGIHAETWRFALIGDIPYSDYERRELPAMIETISAEHLDFIVHVGDFKASNARCSDETVHDRHALFNASRLPFIYVPGDNEWTDCTLPDAGHYSELERLGKLRAVFFAEPLSLGQNRIPVEQQSAAFPEHLRWRLGPVLFVSLNVPGPNNNFGVSKEPGDEYRSRNTLVIDWLKQGFAQVRREQSAGIVVVMQGNPGFKHFAAGFADNGYRELLDVLRSETLAFPGQVLVLHGDTHWHRIDHPLRHPETKERIANFTRVESFGYPVMGWVKVIIDSESPTLFRFEVRPYKTN</sequence>
<organism evidence="2 3">
    <name type="scientific">Candidatus Propionivibrio dominans</name>
    <dbReference type="NCBI Taxonomy" id="2954373"/>
    <lineage>
        <taxon>Bacteria</taxon>
        <taxon>Pseudomonadati</taxon>
        <taxon>Pseudomonadota</taxon>
        <taxon>Betaproteobacteria</taxon>
        <taxon>Rhodocyclales</taxon>
        <taxon>Rhodocyclaceae</taxon>
        <taxon>Propionivibrio</taxon>
    </lineage>
</organism>
<dbReference type="AlphaFoldDB" id="A0A9D7I963"/>
<dbReference type="InterPro" id="IPR004843">
    <property type="entry name" value="Calcineurin-like_PHP"/>
</dbReference>
<dbReference type="Proteomes" id="UP000886602">
    <property type="component" value="Unassembled WGS sequence"/>
</dbReference>
<evidence type="ECO:0000313" key="3">
    <source>
        <dbReference type="Proteomes" id="UP000886602"/>
    </source>
</evidence>
<dbReference type="EMBL" id="JADJNC010000019">
    <property type="protein sequence ID" value="MBK7423827.1"/>
    <property type="molecule type" value="Genomic_DNA"/>
</dbReference>
<dbReference type="GO" id="GO:0016787">
    <property type="term" value="F:hydrolase activity"/>
    <property type="evidence" value="ECO:0007669"/>
    <property type="project" value="InterPro"/>
</dbReference>
<gene>
    <name evidence="2" type="ORF">IPJ48_12375</name>
</gene>
<evidence type="ECO:0000313" key="2">
    <source>
        <dbReference type="EMBL" id="MBK7423827.1"/>
    </source>
</evidence>
<dbReference type="Pfam" id="PF00149">
    <property type="entry name" value="Metallophos"/>
    <property type="match status" value="1"/>
</dbReference>
<proteinExistence type="predicted"/>